<keyword evidence="1" id="KW-0812">Transmembrane</keyword>
<feature type="transmembrane region" description="Helical" evidence="1">
    <location>
        <begin position="187"/>
        <end position="204"/>
    </location>
</feature>
<dbReference type="InterPro" id="IPR003675">
    <property type="entry name" value="Rce1/LyrA-like_dom"/>
</dbReference>
<evidence type="ECO:0000256" key="1">
    <source>
        <dbReference type="SAM" id="Phobius"/>
    </source>
</evidence>
<dbReference type="InterPro" id="IPR052710">
    <property type="entry name" value="CAAX_protease"/>
</dbReference>
<feature type="transmembrane region" description="Helical" evidence="1">
    <location>
        <begin position="127"/>
        <end position="150"/>
    </location>
</feature>
<protein>
    <submittedName>
        <fullName evidence="3">CPBP family intramembrane metalloprotease</fullName>
    </submittedName>
</protein>
<reference evidence="3 4" key="1">
    <citation type="journal article" date="2022" name="Pathogens">
        <title>Staphylococcus ratti sp. nov. Isolated from a Lab Rat.</title>
        <authorList>
            <person name="Kovarovic V."/>
            <person name="Sedlacek I."/>
            <person name="Petras P."/>
            <person name="Kralova S."/>
            <person name="Maslanova I."/>
            <person name="Svec P."/>
            <person name="Neumann-Schaal M."/>
            <person name="Botka T."/>
            <person name="Gelbicova T."/>
            <person name="Stankova E."/>
            <person name="Doskar J."/>
            <person name="Pantucek R."/>
        </authorList>
    </citation>
    <scope>NUCLEOTIDE SEQUENCE [LARGE SCALE GENOMIC DNA]</scope>
    <source>
        <strain evidence="3 4">CCM 9025</strain>
    </source>
</reference>
<feature type="transmembrane region" description="Helical" evidence="1">
    <location>
        <begin position="43"/>
        <end position="61"/>
    </location>
</feature>
<dbReference type="Proteomes" id="UP001197626">
    <property type="component" value="Chromosome"/>
</dbReference>
<proteinExistence type="predicted"/>
<feature type="domain" description="CAAX prenyl protease 2/Lysostaphin resistance protein A-like" evidence="2">
    <location>
        <begin position="128"/>
        <end position="220"/>
    </location>
</feature>
<dbReference type="GO" id="GO:0008237">
    <property type="term" value="F:metallopeptidase activity"/>
    <property type="evidence" value="ECO:0007669"/>
    <property type="project" value="UniProtKB-KW"/>
</dbReference>
<dbReference type="EMBL" id="CP086654">
    <property type="protein sequence ID" value="UEX90752.1"/>
    <property type="molecule type" value="Genomic_DNA"/>
</dbReference>
<keyword evidence="3" id="KW-0645">Protease</keyword>
<dbReference type="PANTHER" id="PTHR36435:SF6">
    <property type="entry name" value="ABORTIVE INFECTION PROTEIN"/>
    <property type="match status" value="1"/>
</dbReference>
<dbReference type="NCBIfam" id="NF046050">
    <property type="entry name" value="CPBP_fam_MroQ"/>
    <property type="match status" value="1"/>
</dbReference>
<dbReference type="PANTHER" id="PTHR36435">
    <property type="entry name" value="SLR1288 PROTEIN"/>
    <property type="match status" value="1"/>
</dbReference>
<organism evidence="3 4">
    <name type="scientific">Staphylococcus ratti</name>
    <dbReference type="NCBI Taxonomy" id="2892440"/>
    <lineage>
        <taxon>Bacteria</taxon>
        <taxon>Bacillati</taxon>
        <taxon>Bacillota</taxon>
        <taxon>Bacilli</taxon>
        <taxon>Bacillales</taxon>
        <taxon>Staphylococcaceae</taxon>
        <taxon>Staphylococcus</taxon>
    </lineage>
</organism>
<evidence type="ECO:0000313" key="4">
    <source>
        <dbReference type="Proteomes" id="UP001197626"/>
    </source>
</evidence>
<feature type="transmembrane region" description="Helical" evidence="1">
    <location>
        <begin position="82"/>
        <end position="107"/>
    </location>
</feature>
<sequence>MNRILVSILTLILYLFAQFAPTIANHFGLLPQHQNQFALMKQLIHIQLIIFIVVAVIILIMQWRVKNPLQLELGHKEPKRYILPWVIAGLAIVLILQIVVNVISVFVLNSNPASENTLKLMKIAKEMPIFILLIAIIGPLLEEFVFRKVIFGELYQFIKGTNTIRFIIASIISSSIFAIAHMDFSHFLAYFVMGIVFSAFYFYTKRLSVAIGIHMAQNALVALVQLTIPEKVMEESLKQTQFIHTIFAFLF</sequence>
<keyword evidence="1" id="KW-0472">Membrane</keyword>
<dbReference type="Pfam" id="PF02517">
    <property type="entry name" value="Rce1-like"/>
    <property type="match status" value="1"/>
</dbReference>
<keyword evidence="4" id="KW-1185">Reference proteome</keyword>
<evidence type="ECO:0000313" key="3">
    <source>
        <dbReference type="EMBL" id="UEX90752.1"/>
    </source>
</evidence>
<keyword evidence="3" id="KW-0482">Metalloprotease</keyword>
<accession>A0ABY3PEJ6</accession>
<feature type="transmembrane region" description="Helical" evidence="1">
    <location>
        <begin position="162"/>
        <end position="181"/>
    </location>
</feature>
<gene>
    <name evidence="3" type="ORF">LN051_03615</name>
</gene>
<keyword evidence="1" id="KW-1133">Transmembrane helix</keyword>
<evidence type="ECO:0000259" key="2">
    <source>
        <dbReference type="Pfam" id="PF02517"/>
    </source>
</evidence>
<dbReference type="RefSeq" id="WP_229293232.1">
    <property type="nucleotide sequence ID" value="NZ_CP086654.1"/>
</dbReference>
<keyword evidence="3" id="KW-0378">Hydrolase</keyword>
<name>A0ABY3PEJ6_9STAP</name>